<evidence type="ECO:0000256" key="3">
    <source>
        <dbReference type="SAM" id="MobiDB-lite"/>
    </source>
</evidence>
<feature type="region of interest" description="Disordered" evidence="3">
    <location>
        <begin position="72"/>
        <end position="131"/>
    </location>
</feature>
<dbReference type="InterPro" id="IPR035979">
    <property type="entry name" value="RBD_domain_sf"/>
</dbReference>
<name>A0ABQ8CAQ2_BRANA</name>
<feature type="compositionally biased region" description="Acidic residues" evidence="3">
    <location>
        <begin position="98"/>
        <end position="109"/>
    </location>
</feature>
<keyword evidence="4" id="KW-1133">Transmembrane helix</keyword>
<reference evidence="6 7" key="1">
    <citation type="submission" date="2021-05" db="EMBL/GenBank/DDBJ databases">
        <title>Genome Assembly of Synthetic Allotetraploid Brassica napus Reveals Homoeologous Exchanges between Subgenomes.</title>
        <authorList>
            <person name="Davis J.T."/>
        </authorList>
    </citation>
    <scope>NUCLEOTIDE SEQUENCE [LARGE SCALE GENOMIC DNA]</scope>
    <source>
        <strain evidence="7">cv. Da-Ae</strain>
        <tissue evidence="6">Seedling</tissue>
    </source>
</reference>
<dbReference type="SUPFAM" id="SSF54928">
    <property type="entry name" value="RNA-binding domain, RBD"/>
    <property type="match status" value="1"/>
</dbReference>
<evidence type="ECO:0000256" key="2">
    <source>
        <dbReference type="PROSITE-ProRule" id="PRU00176"/>
    </source>
</evidence>
<dbReference type="PROSITE" id="PS50102">
    <property type="entry name" value="RRM"/>
    <property type="match status" value="1"/>
</dbReference>
<keyword evidence="7" id="KW-1185">Reference proteome</keyword>
<dbReference type="PANTHER" id="PTHR23236">
    <property type="entry name" value="EUKARYOTIC TRANSLATION INITIATION FACTOR 4B/4H"/>
    <property type="match status" value="1"/>
</dbReference>
<dbReference type="CDD" id="cd12450">
    <property type="entry name" value="RRM1_NUCLs"/>
    <property type="match status" value="1"/>
</dbReference>
<dbReference type="Proteomes" id="UP000824890">
    <property type="component" value="Unassembled WGS sequence"/>
</dbReference>
<comment type="caution">
    <text evidence="6">The sequence shown here is derived from an EMBL/GenBank/DDBJ whole genome shotgun (WGS) entry which is preliminary data.</text>
</comment>
<feature type="transmembrane region" description="Helical" evidence="4">
    <location>
        <begin position="339"/>
        <end position="360"/>
    </location>
</feature>
<dbReference type="InterPro" id="IPR000504">
    <property type="entry name" value="RRM_dom"/>
</dbReference>
<dbReference type="InterPro" id="IPR012677">
    <property type="entry name" value="Nucleotide-bd_a/b_plait_sf"/>
</dbReference>
<keyword evidence="4" id="KW-0472">Membrane</keyword>
<keyword evidence="1 2" id="KW-0694">RNA-binding</keyword>
<dbReference type="PANTHER" id="PTHR23236:SF77">
    <property type="entry name" value="RRM DOMAIN-CONTAINING PROTEIN"/>
    <property type="match status" value="1"/>
</dbReference>
<feature type="transmembrane region" description="Helical" evidence="4">
    <location>
        <begin position="314"/>
        <end position="332"/>
    </location>
</feature>
<proteinExistence type="predicted"/>
<organism evidence="6 7">
    <name type="scientific">Brassica napus</name>
    <name type="common">Rape</name>
    <dbReference type="NCBI Taxonomy" id="3708"/>
    <lineage>
        <taxon>Eukaryota</taxon>
        <taxon>Viridiplantae</taxon>
        <taxon>Streptophyta</taxon>
        <taxon>Embryophyta</taxon>
        <taxon>Tracheophyta</taxon>
        <taxon>Spermatophyta</taxon>
        <taxon>Magnoliopsida</taxon>
        <taxon>eudicotyledons</taxon>
        <taxon>Gunneridae</taxon>
        <taxon>Pentapetalae</taxon>
        <taxon>rosids</taxon>
        <taxon>malvids</taxon>
        <taxon>Brassicales</taxon>
        <taxon>Brassicaceae</taxon>
        <taxon>Brassiceae</taxon>
        <taxon>Brassica</taxon>
    </lineage>
</organism>
<evidence type="ECO:0000256" key="4">
    <source>
        <dbReference type="SAM" id="Phobius"/>
    </source>
</evidence>
<keyword evidence="4" id="KW-0812">Transmembrane</keyword>
<evidence type="ECO:0000256" key="1">
    <source>
        <dbReference type="ARBA" id="ARBA00022884"/>
    </source>
</evidence>
<dbReference type="InterPro" id="IPR034349">
    <property type="entry name" value="NUCL_RRM1"/>
</dbReference>
<evidence type="ECO:0000313" key="6">
    <source>
        <dbReference type="EMBL" id="KAH0914157.1"/>
    </source>
</evidence>
<protein>
    <recommendedName>
        <fullName evidence="5">RRM domain-containing protein</fullName>
    </recommendedName>
</protein>
<feature type="domain" description="RRM" evidence="5">
    <location>
        <begin position="128"/>
        <end position="205"/>
    </location>
</feature>
<evidence type="ECO:0000313" key="7">
    <source>
        <dbReference type="Proteomes" id="UP000824890"/>
    </source>
</evidence>
<dbReference type="EMBL" id="JAGKQM010000008">
    <property type="protein sequence ID" value="KAH0914157.1"/>
    <property type="molecule type" value="Genomic_DNA"/>
</dbReference>
<sequence>MRNLLMKNLLQRNLSLLRSQLLKLKILHLLTMMIHRNISLRMRNQLLKRQLLLPRLQAVQNHLMKILMRSFQESEDEKPAPKKAITKAAKKDSSSGESDSDESESEDEKETPKKKPKTPATPATGGPKTLFAGNLSFQIERSDVETFFKEAGEVVDVRFATNKDDGSFRGFGHVEFASSEDAQKALELNGRALLGRDIRLDMAAERGDRPAYNTPQSGGGNFRSGGGGGEGQKIFVKGFDSSLPEEDIRQALTQHFASCGEITRVSIPMDRETGASRGKAQRRRMTLMVLSWEDGILLSMRLNQGTAVVVEDSVVAAVVVLVVAEVVVLVVVEEETVGVAVLAVVEMAVVVLVETMVVAVDSANLVSLPQSTRRLPLTIRSLRRRIFLCAQVF</sequence>
<feature type="compositionally biased region" description="Low complexity" evidence="3">
    <location>
        <begin position="118"/>
        <end position="129"/>
    </location>
</feature>
<gene>
    <name evidence="6" type="ORF">HID58_028603</name>
</gene>
<evidence type="ECO:0000259" key="5">
    <source>
        <dbReference type="PROSITE" id="PS50102"/>
    </source>
</evidence>
<dbReference type="SMART" id="SM00360">
    <property type="entry name" value="RRM"/>
    <property type="match status" value="2"/>
</dbReference>
<dbReference type="Gene3D" id="3.30.70.330">
    <property type="match status" value="2"/>
</dbReference>
<accession>A0ABQ8CAQ2</accession>
<dbReference type="Pfam" id="PF00076">
    <property type="entry name" value="RRM_1"/>
    <property type="match status" value="1"/>
</dbReference>